<name>A0A4Q0Y025_9BACT</name>
<dbReference type="EMBL" id="PDKO01000006">
    <property type="protein sequence ID" value="RXJ62765.1"/>
    <property type="molecule type" value="Genomic_DNA"/>
</dbReference>
<proteinExistence type="predicted"/>
<evidence type="ECO:0000313" key="2">
    <source>
        <dbReference type="Proteomes" id="UP000290191"/>
    </source>
</evidence>
<gene>
    <name evidence="1" type="ORF">CRV06_07995</name>
</gene>
<accession>A0A4Q0Y025</accession>
<evidence type="ECO:0000313" key="1">
    <source>
        <dbReference type="EMBL" id="RXJ62765.1"/>
    </source>
</evidence>
<comment type="caution">
    <text evidence="1">The sequence shown here is derived from an EMBL/GenBank/DDBJ whole genome shotgun (WGS) entry which is preliminary data.</text>
</comment>
<dbReference type="Proteomes" id="UP000290191">
    <property type="component" value="Unassembled WGS sequence"/>
</dbReference>
<organism evidence="1 2">
    <name type="scientific">Halarcobacter anaerophilus</name>
    <dbReference type="NCBI Taxonomy" id="877500"/>
    <lineage>
        <taxon>Bacteria</taxon>
        <taxon>Pseudomonadati</taxon>
        <taxon>Campylobacterota</taxon>
        <taxon>Epsilonproteobacteria</taxon>
        <taxon>Campylobacterales</taxon>
        <taxon>Arcobacteraceae</taxon>
        <taxon>Halarcobacter</taxon>
    </lineage>
</organism>
<protein>
    <submittedName>
        <fullName evidence="1">Uncharacterized protein</fullName>
    </submittedName>
</protein>
<sequence>MLEIGKDKQLYTIKNEKIIKLDENDLDKIKEILKKFEIELSQENPALKFLYRGENLEKIKSKLNSSGLDETFYKVFKLGEKPNSLFISSNKNNSNELYRVDCVNDDMFRDIFNKINKILINESTPKLKKFIENNKEFDEYFKDLDNIEDFIEKINLSNAKLLLKDYYMAFLHTEGNIIHDKSYFLSTSEKFDIAKKFSLNSNPDNQIVFGYFISKPFLLYGIFHKNKGYLTKLIKKCNLVSYSALHKKEEEFSIRGGFLPHYILYVKLKEKRKEKYIINPFIFVDEYNVDTNLNEGFPVDQENFIDEIRETNYNGYIEHNDGGITQNDL</sequence>
<reference evidence="1 2" key="1">
    <citation type="submission" date="2017-10" db="EMBL/GenBank/DDBJ databases">
        <title>Genomics of the genus Arcobacter.</title>
        <authorList>
            <person name="Perez-Cataluna A."/>
            <person name="Figueras M.J."/>
        </authorList>
    </citation>
    <scope>NUCLEOTIDE SEQUENCE [LARGE SCALE GENOMIC DNA]</scope>
    <source>
        <strain evidence="1 2">DSM 24636</strain>
    </source>
</reference>
<keyword evidence="2" id="KW-1185">Reference proteome</keyword>
<dbReference type="RefSeq" id="WP_129082058.1">
    <property type="nucleotide sequence ID" value="NZ_CP041070.1"/>
</dbReference>
<dbReference type="SUPFAM" id="SSF56399">
    <property type="entry name" value="ADP-ribosylation"/>
    <property type="match status" value="1"/>
</dbReference>
<dbReference type="AlphaFoldDB" id="A0A4Q0Y025"/>
<dbReference type="OrthoDB" id="6868893at2"/>